<comment type="similarity">
    <text evidence="2 11">Belongs to the mitochondrial carrier (TC 2.A.29) family.</text>
</comment>
<keyword evidence="14" id="KW-1185">Reference proteome</keyword>
<name>A0ABQ8RGR6_FUSEQ</name>
<evidence type="ECO:0000313" key="14">
    <source>
        <dbReference type="Proteomes" id="UP001152024"/>
    </source>
</evidence>
<keyword evidence="9 10" id="KW-0472">Membrane</keyword>
<evidence type="ECO:0000256" key="11">
    <source>
        <dbReference type="RuleBase" id="RU000488"/>
    </source>
</evidence>
<evidence type="ECO:0000256" key="10">
    <source>
        <dbReference type="PROSITE-ProRule" id="PRU00282"/>
    </source>
</evidence>
<feature type="region of interest" description="Disordered" evidence="12">
    <location>
        <begin position="1"/>
        <end position="23"/>
    </location>
</feature>
<keyword evidence="3 11" id="KW-0813">Transport</keyword>
<dbReference type="Pfam" id="PF00153">
    <property type="entry name" value="Mito_carr"/>
    <property type="match status" value="4"/>
</dbReference>
<dbReference type="SUPFAM" id="SSF103506">
    <property type="entry name" value="Mitochondrial carrier"/>
    <property type="match status" value="1"/>
</dbReference>
<keyword evidence="5" id="KW-0677">Repeat</keyword>
<feature type="repeat" description="Solcar" evidence="10">
    <location>
        <begin position="68"/>
        <end position="223"/>
    </location>
</feature>
<dbReference type="Gene3D" id="1.50.40.10">
    <property type="entry name" value="Mitochondrial carrier domain"/>
    <property type="match status" value="2"/>
</dbReference>
<dbReference type="PANTHER" id="PTHR45760">
    <property type="entry name" value="FI19922P1-RELATED"/>
    <property type="match status" value="1"/>
</dbReference>
<gene>
    <name evidence="13" type="primary">MTM1</name>
    <name evidence="13" type="ORF">NW768_004603</name>
</gene>
<comment type="subcellular location">
    <subcellularLocation>
        <location evidence="1">Mitochondrion inner membrane</location>
        <topology evidence="1">Multi-pass membrane protein</topology>
    </subcellularLocation>
</comment>
<keyword evidence="7" id="KW-1133">Transmembrane helix</keyword>
<dbReference type="PROSITE" id="PS50920">
    <property type="entry name" value="SOLCAR"/>
    <property type="match status" value="3"/>
</dbReference>
<dbReference type="EMBL" id="JAOQBH010000006">
    <property type="protein sequence ID" value="KAJ4134994.1"/>
    <property type="molecule type" value="Genomic_DNA"/>
</dbReference>
<proteinExistence type="inferred from homology"/>
<evidence type="ECO:0000256" key="2">
    <source>
        <dbReference type="ARBA" id="ARBA00006375"/>
    </source>
</evidence>
<dbReference type="Proteomes" id="UP001152024">
    <property type="component" value="Unassembled WGS sequence"/>
</dbReference>
<dbReference type="InterPro" id="IPR045315">
    <property type="entry name" value="Mtm1-like"/>
</dbReference>
<protein>
    <submittedName>
        <fullName evidence="13">Carrier protein, mitochondrial</fullName>
    </submittedName>
</protein>
<evidence type="ECO:0000256" key="9">
    <source>
        <dbReference type="ARBA" id="ARBA00023136"/>
    </source>
</evidence>
<evidence type="ECO:0000256" key="8">
    <source>
        <dbReference type="ARBA" id="ARBA00023128"/>
    </source>
</evidence>
<sequence>MATVGTNRPGGYDHHHHHQNPLQNDDEFSLRHMMDAEPNGPDSARDILSGSNTIPAAGDGNGNGVVDITAAQKMISAMSGSLLTSLLVTPLDVVRVRLQSQKAPQSVVDFSKLAITTSSLSPAQTAELGITSCCREVFFSGGNAEFCLAAPRIDGITSAPPPPAECAVEEVQRRTFSSTFDGLRKIARNEGVTTLWRGLSPTLVMAIPSNIIYFTGYDYLRFNSNSPFSRFSDTSAPLTAGSAARVLAATAVSPIELVKTRMQAASGASTTNHLVEAFESVKSMVGTHGYTALWRGLTLTLWRDVPFSGLYWWGYESIRSRLTDYRESRQGSSLPFEDDLVESRRRAQVKENHTETFVDAFTAGALSGAFASFITTPFDVGKTRTQIYQDSSKQAQQSVANAAPEERSMVRLLWHIFKTEGASGLWKGWIPRTLKVAPACAIMISSYEVGKRAFRGVNERSLNGTKE</sequence>
<keyword evidence="6" id="KW-0999">Mitochondrion inner membrane</keyword>
<dbReference type="PANTHER" id="PTHR45760:SF2">
    <property type="entry name" value="FI19922P1-RELATED"/>
    <property type="match status" value="1"/>
</dbReference>
<keyword evidence="4 10" id="KW-0812">Transmembrane</keyword>
<evidence type="ECO:0000256" key="5">
    <source>
        <dbReference type="ARBA" id="ARBA00022737"/>
    </source>
</evidence>
<reference evidence="13" key="1">
    <citation type="submission" date="2022-09" db="EMBL/GenBank/DDBJ databases">
        <title>Fusarium specimens isolated from Avocado Roots.</title>
        <authorList>
            <person name="Stajich J."/>
            <person name="Roper C."/>
            <person name="Heimlech-Rivalta G."/>
        </authorList>
    </citation>
    <scope>NUCLEOTIDE SEQUENCE</scope>
    <source>
        <strain evidence="13">CF00095</strain>
    </source>
</reference>
<keyword evidence="8" id="KW-0496">Mitochondrion</keyword>
<evidence type="ECO:0000256" key="3">
    <source>
        <dbReference type="ARBA" id="ARBA00022448"/>
    </source>
</evidence>
<evidence type="ECO:0000256" key="1">
    <source>
        <dbReference type="ARBA" id="ARBA00004448"/>
    </source>
</evidence>
<evidence type="ECO:0000256" key="6">
    <source>
        <dbReference type="ARBA" id="ARBA00022792"/>
    </source>
</evidence>
<organism evidence="13 14">
    <name type="scientific">Fusarium equiseti</name>
    <name type="common">Fusarium scirpi</name>
    <dbReference type="NCBI Taxonomy" id="61235"/>
    <lineage>
        <taxon>Eukaryota</taxon>
        <taxon>Fungi</taxon>
        <taxon>Dikarya</taxon>
        <taxon>Ascomycota</taxon>
        <taxon>Pezizomycotina</taxon>
        <taxon>Sordariomycetes</taxon>
        <taxon>Hypocreomycetidae</taxon>
        <taxon>Hypocreales</taxon>
        <taxon>Nectriaceae</taxon>
        <taxon>Fusarium</taxon>
        <taxon>Fusarium incarnatum-equiseti species complex</taxon>
    </lineage>
</organism>
<dbReference type="InterPro" id="IPR023395">
    <property type="entry name" value="MCP_dom_sf"/>
</dbReference>
<feature type="repeat" description="Solcar" evidence="10">
    <location>
        <begin position="355"/>
        <end position="453"/>
    </location>
</feature>
<evidence type="ECO:0000256" key="4">
    <source>
        <dbReference type="ARBA" id="ARBA00022692"/>
    </source>
</evidence>
<feature type="repeat" description="Solcar" evidence="10">
    <location>
        <begin position="232"/>
        <end position="321"/>
    </location>
</feature>
<dbReference type="InterPro" id="IPR018108">
    <property type="entry name" value="MCP_transmembrane"/>
</dbReference>
<comment type="caution">
    <text evidence="13">The sequence shown here is derived from an EMBL/GenBank/DDBJ whole genome shotgun (WGS) entry which is preliminary data.</text>
</comment>
<accession>A0ABQ8RGR6</accession>
<evidence type="ECO:0000256" key="7">
    <source>
        <dbReference type="ARBA" id="ARBA00022989"/>
    </source>
</evidence>
<evidence type="ECO:0000256" key="12">
    <source>
        <dbReference type="SAM" id="MobiDB-lite"/>
    </source>
</evidence>
<evidence type="ECO:0000313" key="13">
    <source>
        <dbReference type="EMBL" id="KAJ4134994.1"/>
    </source>
</evidence>